<dbReference type="GO" id="GO:0009086">
    <property type="term" value="P:methionine biosynthetic process"/>
    <property type="evidence" value="ECO:0007669"/>
    <property type="project" value="TreeGrafter"/>
</dbReference>
<evidence type="ECO:0000256" key="2">
    <source>
        <dbReference type="ARBA" id="ARBA00004777"/>
    </source>
</evidence>
<accession>A0A382MFW2</accession>
<dbReference type="Gene3D" id="3.20.20.220">
    <property type="match status" value="1"/>
</dbReference>
<name>A0A382MFW2_9ZZZZ</name>
<proteinExistence type="inferred from homology"/>
<dbReference type="GO" id="GO:0005829">
    <property type="term" value="C:cytosol"/>
    <property type="evidence" value="ECO:0007669"/>
    <property type="project" value="TreeGrafter"/>
</dbReference>
<evidence type="ECO:0000256" key="1">
    <source>
        <dbReference type="ARBA" id="ARBA00001974"/>
    </source>
</evidence>
<comment type="pathway">
    <text evidence="2">One-carbon metabolism; tetrahydrofolate interconversion.</text>
</comment>
<dbReference type="UniPathway" id="UPA00193"/>
<dbReference type="AlphaFoldDB" id="A0A382MFW2"/>
<dbReference type="GO" id="GO:0004489">
    <property type="term" value="F:methylenetetrahydrofolate reductase [NAD(P)H] activity"/>
    <property type="evidence" value="ECO:0007669"/>
    <property type="project" value="InterPro"/>
</dbReference>
<dbReference type="InterPro" id="IPR003171">
    <property type="entry name" value="Mehydrof_redctse-like"/>
</dbReference>
<sequence>MKIIEKLNGSSPIFSFEFFPPKDSDGFTTLFETIGRLKPSDPAYVSVTYGAGGSTRAKTVDL</sequence>
<keyword evidence="5" id="KW-0274">FAD</keyword>
<comment type="similarity">
    <text evidence="3">Belongs to the methylenetetrahydrofolate reductase family.</text>
</comment>
<dbReference type="SUPFAM" id="SSF51730">
    <property type="entry name" value="FAD-linked oxidoreductase"/>
    <property type="match status" value="1"/>
</dbReference>
<evidence type="ECO:0000256" key="6">
    <source>
        <dbReference type="ARBA" id="ARBA00023002"/>
    </source>
</evidence>
<comment type="cofactor">
    <cofactor evidence="1">
        <name>FAD</name>
        <dbReference type="ChEBI" id="CHEBI:57692"/>
    </cofactor>
</comment>
<reference evidence="7" key="1">
    <citation type="submission" date="2018-05" db="EMBL/GenBank/DDBJ databases">
        <authorList>
            <person name="Lanie J.A."/>
            <person name="Ng W.-L."/>
            <person name="Kazmierczak K.M."/>
            <person name="Andrzejewski T.M."/>
            <person name="Davidsen T.M."/>
            <person name="Wayne K.J."/>
            <person name="Tettelin H."/>
            <person name="Glass J.I."/>
            <person name="Rusch D."/>
            <person name="Podicherti R."/>
            <person name="Tsui H.-C.T."/>
            <person name="Winkler M.E."/>
        </authorList>
    </citation>
    <scope>NUCLEOTIDE SEQUENCE</scope>
</reference>
<gene>
    <name evidence="7" type="ORF">METZ01_LOCUS300698</name>
</gene>
<dbReference type="InterPro" id="IPR029041">
    <property type="entry name" value="FAD-linked_oxidoreductase-like"/>
</dbReference>
<evidence type="ECO:0000256" key="3">
    <source>
        <dbReference type="ARBA" id="ARBA00006743"/>
    </source>
</evidence>
<evidence type="ECO:0000313" key="7">
    <source>
        <dbReference type="EMBL" id="SVC47844.1"/>
    </source>
</evidence>
<organism evidence="7">
    <name type="scientific">marine metagenome</name>
    <dbReference type="NCBI Taxonomy" id="408172"/>
    <lineage>
        <taxon>unclassified sequences</taxon>
        <taxon>metagenomes</taxon>
        <taxon>ecological metagenomes</taxon>
    </lineage>
</organism>
<keyword evidence="4" id="KW-0285">Flavoprotein</keyword>
<evidence type="ECO:0000256" key="5">
    <source>
        <dbReference type="ARBA" id="ARBA00022827"/>
    </source>
</evidence>
<dbReference type="GO" id="GO:0071949">
    <property type="term" value="F:FAD binding"/>
    <property type="evidence" value="ECO:0007669"/>
    <property type="project" value="TreeGrafter"/>
</dbReference>
<keyword evidence="6" id="KW-0560">Oxidoreductase</keyword>
<dbReference type="Pfam" id="PF02219">
    <property type="entry name" value="MTHFR"/>
    <property type="match status" value="1"/>
</dbReference>
<dbReference type="PANTHER" id="PTHR45754:SF3">
    <property type="entry name" value="METHYLENETETRAHYDROFOLATE REDUCTASE (NADPH)"/>
    <property type="match status" value="1"/>
</dbReference>
<evidence type="ECO:0000256" key="4">
    <source>
        <dbReference type="ARBA" id="ARBA00022630"/>
    </source>
</evidence>
<dbReference type="PANTHER" id="PTHR45754">
    <property type="entry name" value="METHYLENETETRAHYDROFOLATE REDUCTASE"/>
    <property type="match status" value="1"/>
</dbReference>
<protein>
    <submittedName>
        <fullName evidence="7">Uncharacterized protein</fullName>
    </submittedName>
</protein>
<dbReference type="EMBL" id="UINC01093426">
    <property type="protein sequence ID" value="SVC47844.1"/>
    <property type="molecule type" value="Genomic_DNA"/>
</dbReference>
<feature type="non-terminal residue" evidence="7">
    <location>
        <position position="62"/>
    </location>
</feature>
<dbReference type="GO" id="GO:0035999">
    <property type="term" value="P:tetrahydrofolate interconversion"/>
    <property type="evidence" value="ECO:0007669"/>
    <property type="project" value="UniProtKB-UniPathway"/>
</dbReference>